<dbReference type="InterPro" id="IPR001680">
    <property type="entry name" value="WD40_rpt"/>
</dbReference>
<comment type="similarity">
    <text evidence="1">Belongs to the WD repeat MET30/SCONB/SCON-2 family.</text>
</comment>
<dbReference type="SUPFAM" id="SSF50978">
    <property type="entry name" value="WD40 repeat-like"/>
    <property type="match status" value="1"/>
</dbReference>
<name>A0A370TZB1_9HELO</name>
<dbReference type="Pfam" id="PF25499">
    <property type="entry name" value="Beta-prop_pof12"/>
    <property type="match status" value="1"/>
</dbReference>
<dbReference type="Gene3D" id="1.20.1280.50">
    <property type="match status" value="1"/>
</dbReference>
<dbReference type="InterPro" id="IPR036047">
    <property type="entry name" value="F-box-like_dom_sf"/>
</dbReference>
<keyword evidence="6" id="KW-1185">Reference proteome</keyword>
<evidence type="ECO:0000313" key="5">
    <source>
        <dbReference type="EMBL" id="RDL40850.1"/>
    </source>
</evidence>
<dbReference type="EMBL" id="NPIC01000001">
    <property type="protein sequence ID" value="RDL40850.1"/>
    <property type="molecule type" value="Genomic_DNA"/>
</dbReference>
<feature type="domain" description="F-box" evidence="4">
    <location>
        <begin position="30"/>
        <end position="76"/>
    </location>
</feature>
<dbReference type="Pfam" id="PF12937">
    <property type="entry name" value="F-box-like"/>
    <property type="match status" value="1"/>
</dbReference>
<dbReference type="SMART" id="SM00256">
    <property type="entry name" value="FBOX"/>
    <property type="match status" value="1"/>
</dbReference>
<feature type="repeat" description="WD" evidence="2">
    <location>
        <begin position="462"/>
        <end position="496"/>
    </location>
</feature>
<dbReference type="RefSeq" id="XP_031873506.1">
    <property type="nucleotide sequence ID" value="XM_032009452.1"/>
</dbReference>
<accession>A0A370TZB1</accession>
<evidence type="ECO:0000256" key="2">
    <source>
        <dbReference type="PROSITE-ProRule" id="PRU00221"/>
    </source>
</evidence>
<keyword evidence="2" id="KW-0853">WD repeat</keyword>
<evidence type="ECO:0000256" key="3">
    <source>
        <dbReference type="SAM" id="MobiDB-lite"/>
    </source>
</evidence>
<dbReference type="AlphaFoldDB" id="A0A370TZB1"/>
<comment type="caution">
    <text evidence="5">The sequence shown here is derived from an EMBL/GenBank/DDBJ whole genome shotgun (WGS) entry which is preliminary data.</text>
</comment>
<dbReference type="GeneID" id="43593678"/>
<feature type="region of interest" description="Disordered" evidence="3">
    <location>
        <begin position="300"/>
        <end position="320"/>
    </location>
</feature>
<dbReference type="SUPFAM" id="SSF81383">
    <property type="entry name" value="F-box domain"/>
    <property type="match status" value="1"/>
</dbReference>
<evidence type="ECO:0000259" key="4">
    <source>
        <dbReference type="PROSITE" id="PS50181"/>
    </source>
</evidence>
<protein>
    <recommendedName>
        <fullName evidence="4">F-box domain-containing protein</fullName>
    </recommendedName>
</protein>
<dbReference type="PROSITE" id="PS50082">
    <property type="entry name" value="WD_REPEATS_2"/>
    <property type="match status" value="1"/>
</dbReference>
<organism evidence="5 6">
    <name type="scientific">Venustampulla echinocandica</name>
    <dbReference type="NCBI Taxonomy" id="2656787"/>
    <lineage>
        <taxon>Eukaryota</taxon>
        <taxon>Fungi</taxon>
        <taxon>Dikarya</taxon>
        <taxon>Ascomycota</taxon>
        <taxon>Pezizomycotina</taxon>
        <taxon>Leotiomycetes</taxon>
        <taxon>Helotiales</taxon>
        <taxon>Pleuroascaceae</taxon>
        <taxon>Venustampulla</taxon>
    </lineage>
</organism>
<dbReference type="InterPro" id="IPR001810">
    <property type="entry name" value="F-box_dom"/>
</dbReference>
<reference evidence="5 6" key="1">
    <citation type="journal article" date="2018" name="IMA Fungus">
        <title>IMA Genome-F 9: Draft genome sequence of Annulohypoxylon stygium, Aspergillus mulundensis, Berkeleyomyces basicola (syn. Thielaviopsis basicola), Ceratocystis smalleyi, two Cercospora beticola strains, Coleophoma cylindrospora, Fusarium fracticaudum, Phialophora cf. hyalina, and Morchella septimelata.</title>
        <authorList>
            <person name="Wingfield B.D."/>
            <person name="Bills G.F."/>
            <person name="Dong Y."/>
            <person name="Huang W."/>
            <person name="Nel W.J."/>
            <person name="Swalarsk-Parry B.S."/>
            <person name="Vaghefi N."/>
            <person name="Wilken P.M."/>
            <person name="An Z."/>
            <person name="de Beer Z.W."/>
            <person name="De Vos L."/>
            <person name="Chen L."/>
            <person name="Duong T.A."/>
            <person name="Gao Y."/>
            <person name="Hammerbacher A."/>
            <person name="Kikkert J.R."/>
            <person name="Li Y."/>
            <person name="Li H."/>
            <person name="Li K."/>
            <person name="Li Q."/>
            <person name="Liu X."/>
            <person name="Ma X."/>
            <person name="Naidoo K."/>
            <person name="Pethybridge S.J."/>
            <person name="Sun J."/>
            <person name="Steenkamp E.T."/>
            <person name="van der Nest M.A."/>
            <person name="van Wyk S."/>
            <person name="Wingfield M.J."/>
            <person name="Xiong C."/>
            <person name="Yue Q."/>
            <person name="Zhang X."/>
        </authorList>
    </citation>
    <scope>NUCLEOTIDE SEQUENCE [LARGE SCALE GENOMIC DNA]</scope>
    <source>
        <strain evidence="5 6">BP 5553</strain>
    </source>
</reference>
<dbReference type="PROSITE" id="PS50181">
    <property type="entry name" value="FBOX"/>
    <property type="match status" value="1"/>
</dbReference>
<dbReference type="Proteomes" id="UP000254866">
    <property type="component" value="Unassembled WGS sequence"/>
</dbReference>
<sequence length="592" mass="64954">MPPKRRRSSAGDLAILPDSKRTRIRNLNPLDHVSDLSDELLIRILHHLPIQSLIRCQRLSHRFYTLAGDSQIWKSLYYHRFVLPRALRIPGVKSAPPSDEALHFSSRRSKWLDENTLVNRADGKKTDWKRQYKLRHNWSIGACGIQEIHVADGPSMPSMLVKLAESCVVTVDKEDGLRAWDLKERILVARRELEEGDISTCVAVDEEGGGRGGLGIAVGFMDGSWGTWKLDVEGRSFIPGYRHPPSSNGMLSAIAFANPYILTITDSQLLSLYNFQPASGMQKEVEGTTIEIDPEAARNLPNAQDSSKAAPPPLGTIEDTSPHLLASLKSHTSWPPLSLSIRTTPTTLIASIAYSLPTYYTGYTIGLQELHLSRTTGTMTFSRLASALPQGFSSLLTPAASPSPSPPTHPGVVGVIGSTTSRPTTLSYSHPYILATHPDNTLTLYLCTSTSSALHISPGTKLWGHTSSVSSAEITARGKAVSVSTRGNELRVWELEGGLPSTVYSSQAPSKGRKMVKKLRGEIAAGERSVKIRHPPTTTTTVEDGGVKQHRQDIEDMDIMARRRWVGFDDEVVIVLKESEEGTQALVVYDFT</sequence>
<evidence type="ECO:0000256" key="1">
    <source>
        <dbReference type="ARBA" id="ARBA00007968"/>
    </source>
</evidence>
<dbReference type="OrthoDB" id="3219396at2759"/>
<proteinExistence type="inferred from homology"/>
<dbReference type="InterPro" id="IPR036322">
    <property type="entry name" value="WD40_repeat_dom_sf"/>
</dbReference>
<dbReference type="STRING" id="2656787.A0A370TZB1"/>
<gene>
    <name evidence="5" type="ORF">BP5553_00829</name>
</gene>
<evidence type="ECO:0000313" key="6">
    <source>
        <dbReference type="Proteomes" id="UP000254866"/>
    </source>
</evidence>